<gene>
    <name evidence="2" type="ORF">BJL90_02870</name>
    <name evidence="3" type="ORF">CLFO_38150</name>
</gene>
<evidence type="ECO:0000313" key="4">
    <source>
        <dbReference type="Proteomes" id="UP000177894"/>
    </source>
</evidence>
<sequence>MTTQLSIILISTIAENNFPKVFGGDEEKKINIEIELSDIRHRAIFIIVVFLILFTPVINWIISFGYGCWVIYMGYSNRGN</sequence>
<keyword evidence="4" id="KW-1185">Reference proteome</keyword>
<proteinExistence type="predicted"/>
<evidence type="ECO:0000313" key="2">
    <source>
        <dbReference type="EMBL" id="AOY74995.1"/>
    </source>
</evidence>
<protein>
    <submittedName>
        <fullName evidence="3">Uncharacterized protein</fullName>
    </submittedName>
</protein>
<dbReference type="EMBL" id="CP020559">
    <property type="protein sequence ID" value="ARE89408.1"/>
    <property type="molecule type" value="Genomic_DNA"/>
</dbReference>
<feature type="transmembrane region" description="Helical" evidence="1">
    <location>
        <begin position="43"/>
        <end position="72"/>
    </location>
</feature>
<keyword evidence="1" id="KW-1133">Transmembrane helix</keyword>
<keyword evidence="1" id="KW-0812">Transmembrane</keyword>
<evidence type="ECO:0000256" key="1">
    <source>
        <dbReference type="SAM" id="Phobius"/>
    </source>
</evidence>
<dbReference type="Proteomes" id="UP000177894">
    <property type="component" value="Chromosome"/>
</dbReference>
<dbReference type="KEGG" id="cfm:BJL90_02870"/>
<dbReference type="AlphaFoldDB" id="A0AAC9RRB5"/>
<evidence type="ECO:0000313" key="5">
    <source>
        <dbReference type="Proteomes" id="UP000192478"/>
    </source>
</evidence>
<dbReference type="EMBL" id="CP017603">
    <property type="protein sequence ID" value="AOY74995.1"/>
    <property type="molecule type" value="Genomic_DNA"/>
</dbReference>
<name>A0AAC9RRB5_9CLOT</name>
<accession>A0AAC9RRB5</accession>
<dbReference type="Proteomes" id="UP000192478">
    <property type="component" value="Chromosome"/>
</dbReference>
<organism evidence="3 5">
    <name type="scientific">Clostridium formicaceticum</name>
    <dbReference type="NCBI Taxonomy" id="1497"/>
    <lineage>
        <taxon>Bacteria</taxon>
        <taxon>Bacillati</taxon>
        <taxon>Bacillota</taxon>
        <taxon>Clostridia</taxon>
        <taxon>Eubacteriales</taxon>
        <taxon>Clostridiaceae</taxon>
        <taxon>Clostridium</taxon>
    </lineage>
</organism>
<reference evidence="2 4" key="1">
    <citation type="submission" date="2016-10" db="EMBL/GenBank/DDBJ databases">
        <title>Complete Genome Sequence of Acetogen Clostridium formicoaceticum ATCC 27076.</title>
        <authorList>
            <person name="Bao T."/>
            <person name="Cheng C."/>
            <person name="Zhao J."/>
            <person name="Yang S.-T."/>
            <person name="Wang J."/>
            <person name="Wang M."/>
        </authorList>
    </citation>
    <scope>NUCLEOTIDE SEQUENCE [LARGE SCALE GENOMIC DNA]</scope>
    <source>
        <strain evidence="2 4">ATCC 27076</strain>
    </source>
</reference>
<reference evidence="3 5" key="2">
    <citation type="submission" date="2017-03" db="EMBL/GenBank/DDBJ databases">
        <title>Complete sequence of Clostridium formicaceticum DSM 92.</title>
        <authorList>
            <person name="Poehlein A."/>
            <person name="Karl M."/>
            <person name="Bengelsdorf F.R."/>
            <person name="Duerre P."/>
            <person name="Daniel R."/>
        </authorList>
    </citation>
    <scope>NUCLEOTIDE SEQUENCE [LARGE SCALE GENOMIC DNA]</scope>
    <source>
        <strain evidence="3 5">DSM 92</strain>
    </source>
</reference>
<evidence type="ECO:0000313" key="3">
    <source>
        <dbReference type="EMBL" id="ARE89408.1"/>
    </source>
</evidence>
<keyword evidence="1" id="KW-0472">Membrane</keyword>